<dbReference type="InterPro" id="IPR007837">
    <property type="entry name" value="DinB"/>
</dbReference>
<dbReference type="SUPFAM" id="SSF109854">
    <property type="entry name" value="DinB/YfiT-like putative metalloenzymes"/>
    <property type="match status" value="1"/>
</dbReference>
<organism evidence="3 4">
    <name type="scientific">Martelella mangrovi</name>
    <dbReference type="NCBI Taxonomy" id="1397477"/>
    <lineage>
        <taxon>Bacteria</taxon>
        <taxon>Pseudomonadati</taxon>
        <taxon>Pseudomonadota</taxon>
        <taxon>Alphaproteobacteria</taxon>
        <taxon>Hyphomicrobiales</taxon>
        <taxon>Aurantimonadaceae</taxon>
        <taxon>Martelella</taxon>
    </lineage>
</organism>
<reference evidence="3 4" key="1">
    <citation type="submission" date="2024-06" db="EMBL/GenBank/DDBJ databases">
        <title>Genomic Encyclopedia of Type Strains, Phase IV (KMG-IV): sequencing the most valuable type-strain genomes for metagenomic binning, comparative biology and taxonomic classification.</title>
        <authorList>
            <person name="Goeker M."/>
        </authorList>
    </citation>
    <scope>NUCLEOTIDE SEQUENCE [LARGE SCALE GENOMIC DNA]</scope>
    <source>
        <strain evidence="3 4">DSM 28102</strain>
    </source>
</reference>
<keyword evidence="2" id="KW-0479">Metal-binding</keyword>
<sequence length="170" mass="19560">MLQHYRMFAAYNAWANGLIYDEAAELSDEQRKRDLGAFFRSIHATLNHVLYADRVWMTRFSGKATGPVKLDTILHDDFASLRHDRSMEDEKIIALIDGLNQTSLQGTFSYQRGNPPENYTDRLATTLAHFFNHQTHHRGQVHGMLTMLGQPSLSLDLVYFLRSENGRQFA</sequence>
<gene>
    <name evidence="3" type="ORF">ABID12_002027</name>
</gene>
<proteinExistence type="inferred from homology"/>
<evidence type="ECO:0000256" key="2">
    <source>
        <dbReference type="ARBA" id="ARBA00022723"/>
    </source>
</evidence>
<dbReference type="InterPro" id="IPR034660">
    <property type="entry name" value="DinB/YfiT-like"/>
</dbReference>
<dbReference type="EMBL" id="JBEPLY010000005">
    <property type="protein sequence ID" value="MET3600087.1"/>
    <property type="molecule type" value="Genomic_DNA"/>
</dbReference>
<evidence type="ECO:0000313" key="3">
    <source>
        <dbReference type="EMBL" id="MET3600087.1"/>
    </source>
</evidence>
<accession>A0ABV2IAY4</accession>
<evidence type="ECO:0000256" key="1">
    <source>
        <dbReference type="ARBA" id="ARBA00008635"/>
    </source>
</evidence>
<protein>
    <submittedName>
        <fullName evidence="3">Damage-inducible protein DinB</fullName>
    </submittedName>
</protein>
<evidence type="ECO:0000313" key="4">
    <source>
        <dbReference type="Proteomes" id="UP001549164"/>
    </source>
</evidence>
<dbReference type="PANTHER" id="PTHR37302">
    <property type="entry name" value="SLR1116 PROTEIN"/>
    <property type="match status" value="1"/>
</dbReference>
<dbReference type="Gene3D" id="1.20.120.450">
    <property type="entry name" value="dinb family like domain"/>
    <property type="match status" value="1"/>
</dbReference>
<comment type="caution">
    <text evidence="3">The sequence shown here is derived from an EMBL/GenBank/DDBJ whole genome shotgun (WGS) entry which is preliminary data.</text>
</comment>
<keyword evidence="4" id="KW-1185">Reference proteome</keyword>
<dbReference type="RefSeq" id="WP_354434102.1">
    <property type="nucleotide sequence ID" value="NZ_JBEPLY010000005.1"/>
</dbReference>
<dbReference type="PANTHER" id="PTHR37302:SF1">
    <property type="entry name" value="PROTEIN DINB"/>
    <property type="match status" value="1"/>
</dbReference>
<name>A0ABV2IAY4_9HYPH</name>
<dbReference type="Pfam" id="PF05163">
    <property type="entry name" value="DinB"/>
    <property type="match status" value="1"/>
</dbReference>
<comment type="similarity">
    <text evidence="1">Belongs to the DinB family.</text>
</comment>
<dbReference type="Proteomes" id="UP001549164">
    <property type="component" value="Unassembled WGS sequence"/>
</dbReference>